<dbReference type="InterPro" id="IPR027417">
    <property type="entry name" value="P-loop_NTPase"/>
</dbReference>
<gene>
    <name evidence="4" type="primary">LOC118425079</name>
</gene>
<accession>A0A9J7N520</accession>
<dbReference type="Proteomes" id="UP000001554">
    <property type="component" value="Chromosome 10"/>
</dbReference>
<dbReference type="PANTHER" id="PTHR10704:SF44">
    <property type="entry name" value="LD35051P-RELATED"/>
    <property type="match status" value="1"/>
</dbReference>
<dbReference type="AlphaFoldDB" id="A0A9J7N520"/>
<dbReference type="OrthoDB" id="6138663at2759"/>
<dbReference type="GO" id="GO:0006790">
    <property type="term" value="P:sulfur compound metabolic process"/>
    <property type="evidence" value="ECO:0000318"/>
    <property type="project" value="GO_Central"/>
</dbReference>
<reference evidence="4" key="2">
    <citation type="submission" date="2025-08" db="UniProtKB">
        <authorList>
            <consortium name="RefSeq"/>
        </authorList>
    </citation>
    <scope>IDENTIFICATION</scope>
    <source>
        <strain evidence="4">S238N-H82</strain>
        <tissue evidence="4">Testes</tissue>
    </source>
</reference>
<dbReference type="GO" id="GO:0006044">
    <property type="term" value="P:N-acetylglucosamine metabolic process"/>
    <property type="evidence" value="ECO:0000318"/>
    <property type="project" value="GO_Central"/>
</dbReference>
<feature type="domain" description="Sulfotransferase" evidence="2">
    <location>
        <begin position="24"/>
        <end position="322"/>
    </location>
</feature>
<reference evidence="3" key="1">
    <citation type="journal article" date="2020" name="Nat. Ecol. Evol.">
        <title>Deeply conserved synteny resolves early events in vertebrate evolution.</title>
        <authorList>
            <person name="Simakov O."/>
            <person name="Marletaz F."/>
            <person name="Yue J.X."/>
            <person name="O'Connell B."/>
            <person name="Jenkins J."/>
            <person name="Brandt A."/>
            <person name="Calef R."/>
            <person name="Tung C.H."/>
            <person name="Huang T.K."/>
            <person name="Schmutz J."/>
            <person name="Satoh N."/>
            <person name="Yu J.K."/>
            <person name="Putnam N.H."/>
            <person name="Green R.E."/>
            <person name="Rokhsar D.S."/>
        </authorList>
    </citation>
    <scope>NUCLEOTIDE SEQUENCE [LARGE SCALE GENOMIC DNA]</scope>
    <source>
        <strain evidence="3">S238N-H82</strain>
    </source>
</reference>
<comment type="similarity">
    <text evidence="1">Belongs to the sulfotransferase 1 family.</text>
</comment>
<keyword evidence="1" id="KW-0808">Transferase</keyword>
<dbReference type="EC" id="2.8.2.-" evidence="1"/>
<dbReference type="RefSeq" id="XP_035689791.1">
    <property type="nucleotide sequence ID" value="XM_035833898.1"/>
</dbReference>
<dbReference type="InterPro" id="IPR000863">
    <property type="entry name" value="Sulfotransferase_dom"/>
</dbReference>
<dbReference type="SUPFAM" id="SSF52540">
    <property type="entry name" value="P-loop containing nucleoside triphosphate hydrolases"/>
    <property type="match status" value="1"/>
</dbReference>
<dbReference type="Pfam" id="PF00685">
    <property type="entry name" value="Sulfotransfer_1"/>
    <property type="match status" value="1"/>
</dbReference>
<dbReference type="Gene3D" id="3.40.50.300">
    <property type="entry name" value="P-loop containing nucleotide triphosphate hydrolases"/>
    <property type="match status" value="1"/>
</dbReference>
<dbReference type="GeneID" id="118425079"/>
<evidence type="ECO:0000313" key="4">
    <source>
        <dbReference type="RefSeq" id="XP_035689791.1"/>
    </source>
</evidence>
<protein>
    <recommendedName>
        <fullName evidence="1">Sulfotransferase</fullName>
        <ecNumber evidence="1">2.8.2.-</ecNumber>
    </recommendedName>
</protein>
<evidence type="ECO:0000256" key="1">
    <source>
        <dbReference type="RuleBase" id="RU361155"/>
    </source>
</evidence>
<evidence type="ECO:0000259" key="2">
    <source>
        <dbReference type="Pfam" id="PF00685"/>
    </source>
</evidence>
<sequence>MRRSWPESVPSDQPRISAHRPPRTAVLIFTQMRSGSSFVGELFNQHPDVFYVFEPLWALKNHPNKTHDVSGAEQLRLLQGILACDFKNIVNVMPFYLNNKTFGASTKSKVLLKLCKSFKKLARNDSEPGLRCPIPEELVAEVLGRACRTRRFTVIKTIRLANISDLAPIERDLDLDLRVVHLVRDPRGTIASRLALRHHRKDNVTTFSDDDIDEGEVEGLCESILRNLKNATTVGHYTLLRFEDVAASPVEQMRKLHKSLGLPLHKAVYRWIRGNTNASGPGRAPFSTRRRSKERVGGWRFALSFAQVNMIQEKCRQTMSLLGYRHVRSAEELVDASIELY</sequence>
<keyword evidence="3" id="KW-1185">Reference proteome</keyword>
<dbReference type="PANTHER" id="PTHR10704">
    <property type="entry name" value="CARBOHYDRATE SULFOTRANSFERASE"/>
    <property type="match status" value="1"/>
</dbReference>
<dbReference type="GO" id="GO:0001517">
    <property type="term" value="F:N-acetylglucosamine 6-O-sulfotransferase activity"/>
    <property type="evidence" value="ECO:0000318"/>
    <property type="project" value="GO_Central"/>
</dbReference>
<evidence type="ECO:0000313" key="3">
    <source>
        <dbReference type="Proteomes" id="UP000001554"/>
    </source>
</evidence>
<proteinExistence type="inferred from homology"/>
<organism evidence="3 4">
    <name type="scientific">Branchiostoma floridae</name>
    <name type="common">Florida lancelet</name>
    <name type="synonym">Amphioxus</name>
    <dbReference type="NCBI Taxonomy" id="7739"/>
    <lineage>
        <taxon>Eukaryota</taxon>
        <taxon>Metazoa</taxon>
        <taxon>Chordata</taxon>
        <taxon>Cephalochordata</taxon>
        <taxon>Leptocardii</taxon>
        <taxon>Amphioxiformes</taxon>
        <taxon>Branchiostomatidae</taxon>
        <taxon>Branchiostoma</taxon>
    </lineage>
</organism>
<dbReference type="KEGG" id="bfo:118425079"/>
<dbReference type="OMA" id="PRISAHR"/>
<name>A0A9J7N520_BRAFL</name>
<dbReference type="InterPro" id="IPR051135">
    <property type="entry name" value="Gal/GlcNAc/GalNAc_ST"/>
</dbReference>